<dbReference type="PANTHER" id="PTHR34883">
    <property type="entry name" value="SERINE-RICH PROTEIN, PUTATIVE-RELATED-RELATED"/>
    <property type="match status" value="1"/>
</dbReference>
<sequence length="312" mass="31973">MSLKSFLVSTLLAATAVATEYSWGGGGESSWSSDEYAGWGAVASCPAGCQPIATKSAPPPAATGGGELIVQVVSVADANGSLKYFPNKVSAPVGSIVQFQFHPKNHTITESSFAEPCKPLASNLTTPTRPGLKSGFVPVTGKEEFTPVFNVLINDTKPIWIYCGQTNHCQKGMAMVINQNDSSPNTIDAYIANAAKLPLVDVPTPPATSSVETVSSETYTFGGGGFGSGYASSVYSSYSSYSSYTSSVVESVAETTAESSTVASAPPVETVAPPSTSTAAVQPATFTGAAAPGYRVPESVVGVVLGALLALW</sequence>
<dbReference type="SUPFAM" id="SSF49503">
    <property type="entry name" value="Cupredoxins"/>
    <property type="match status" value="1"/>
</dbReference>
<dbReference type="STRING" id="1442369.A0A0D2FYB8"/>
<name>A0A0D2FYB8_9EURO</name>
<dbReference type="GeneID" id="25290031"/>
<feature type="chain" id="PRO_5002242239" description="Extracellular serine-rich protein" evidence="1">
    <location>
        <begin position="19"/>
        <end position="312"/>
    </location>
</feature>
<accession>A0A0D2FYB8</accession>
<reference evidence="2 3" key="1">
    <citation type="submission" date="2015-01" db="EMBL/GenBank/DDBJ databases">
        <title>The Genome Sequence of Rhinocladiella mackenzie CBS 650.93.</title>
        <authorList>
            <consortium name="The Broad Institute Genomics Platform"/>
            <person name="Cuomo C."/>
            <person name="de Hoog S."/>
            <person name="Gorbushina A."/>
            <person name="Stielow B."/>
            <person name="Teixiera M."/>
            <person name="Abouelleil A."/>
            <person name="Chapman S.B."/>
            <person name="Priest M."/>
            <person name="Young S.K."/>
            <person name="Wortman J."/>
            <person name="Nusbaum C."/>
            <person name="Birren B."/>
        </authorList>
    </citation>
    <scope>NUCLEOTIDE SEQUENCE [LARGE SCALE GENOMIC DNA]</scope>
    <source>
        <strain evidence="2 3">CBS 650.93</strain>
    </source>
</reference>
<dbReference type="EMBL" id="KN847476">
    <property type="protein sequence ID" value="KIX07307.1"/>
    <property type="molecule type" value="Genomic_DNA"/>
</dbReference>
<evidence type="ECO:0000313" key="3">
    <source>
        <dbReference type="Proteomes" id="UP000053617"/>
    </source>
</evidence>
<dbReference type="VEuPathDB" id="FungiDB:Z518_01960"/>
<dbReference type="RefSeq" id="XP_013274443.1">
    <property type="nucleotide sequence ID" value="XM_013418989.1"/>
</dbReference>
<dbReference type="InterPro" id="IPR008972">
    <property type="entry name" value="Cupredoxin"/>
</dbReference>
<keyword evidence="3" id="KW-1185">Reference proteome</keyword>
<dbReference type="Gene3D" id="2.60.40.420">
    <property type="entry name" value="Cupredoxins - blue copper proteins"/>
    <property type="match status" value="1"/>
</dbReference>
<dbReference type="InterPro" id="IPR052953">
    <property type="entry name" value="Ser-rich/MCO-related"/>
</dbReference>
<gene>
    <name evidence="2" type="ORF">Z518_01960</name>
</gene>
<dbReference type="AlphaFoldDB" id="A0A0D2FYB8"/>
<feature type="signal peptide" evidence="1">
    <location>
        <begin position="1"/>
        <end position="18"/>
    </location>
</feature>
<evidence type="ECO:0008006" key="4">
    <source>
        <dbReference type="Google" id="ProtNLM"/>
    </source>
</evidence>
<proteinExistence type="predicted"/>
<dbReference type="CDD" id="cd00920">
    <property type="entry name" value="Cupredoxin"/>
    <property type="match status" value="1"/>
</dbReference>
<dbReference type="OrthoDB" id="2331100at2759"/>
<organism evidence="2 3">
    <name type="scientific">Rhinocladiella mackenziei CBS 650.93</name>
    <dbReference type="NCBI Taxonomy" id="1442369"/>
    <lineage>
        <taxon>Eukaryota</taxon>
        <taxon>Fungi</taxon>
        <taxon>Dikarya</taxon>
        <taxon>Ascomycota</taxon>
        <taxon>Pezizomycotina</taxon>
        <taxon>Eurotiomycetes</taxon>
        <taxon>Chaetothyriomycetidae</taxon>
        <taxon>Chaetothyriales</taxon>
        <taxon>Herpotrichiellaceae</taxon>
        <taxon>Rhinocladiella</taxon>
    </lineage>
</organism>
<dbReference type="Proteomes" id="UP000053617">
    <property type="component" value="Unassembled WGS sequence"/>
</dbReference>
<protein>
    <recommendedName>
        <fullName evidence="4">Extracellular serine-rich protein</fullName>
    </recommendedName>
</protein>
<dbReference type="PANTHER" id="PTHR34883:SF15">
    <property type="entry name" value="EXTRACELLULAR SERINE-RICH PROTEIN"/>
    <property type="match status" value="1"/>
</dbReference>
<dbReference type="HOGENOM" id="CLU_053381_1_2_1"/>
<keyword evidence="1" id="KW-0732">Signal</keyword>
<evidence type="ECO:0000256" key="1">
    <source>
        <dbReference type="SAM" id="SignalP"/>
    </source>
</evidence>
<evidence type="ECO:0000313" key="2">
    <source>
        <dbReference type="EMBL" id="KIX07307.1"/>
    </source>
</evidence>